<comment type="function">
    <text evidence="18">Core subunit of the mitochondrial membrane respiratory chain NADH dehydrogenase (Complex I) which catalyzes electron transfer from NADH through the respiratory chain, using ubiquinone as an electron acceptor. Essential for the catalytic activity and assembly of complex I.</text>
</comment>
<dbReference type="PRINTS" id="PR01436">
    <property type="entry name" value="NADHDHGNASE2"/>
</dbReference>
<dbReference type="PANTHER" id="PTHR46552:SF1">
    <property type="entry name" value="NADH-UBIQUINONE OXIDOREDUCTASE CHAIN 2"/>
    <property type="match status" value="1"/>
</dbReference>
<evidence type="ECO:0000256" key="4">
    <source>
        <dbReference type="ARBA" id="ARBA00012944"/>
    </source>
</evidence>
<keyword evidence="14 18" id="KW-0830">Ubiquinone</keyword>
<dbReference type="InterPro" id="IPR001750">
    <property type="entry name" value="ND/Mrp_TM"/>
</dbReference>
<evidence type="ECO:0000256" key="16">
    <source>
        <dbReference type="ARBA" id="ARBA00023136"/>
    </source>
</evidence>
<keyword evidence="12 18" id="KW-1133">Transmembrane helix</keyword>
<keyword evidence="15 18" id="KW-0496">Mitochondrion</keyword>
<keyword evidence="13 18" id="KW-0520">NAD</keyword>
<comment type="subcellular location">
    <subcellularLocation>
        <location evidence="2 18">Mitochondrion inner membrane</location>
        <topology evidence="2 18">Multi-pass membrane protein</topology>
    </subcellularLocation>
</comment>
<dbReference type="Pfam" id="PF00361">
    <property type="entry name" value="Proton_antipo_M"/>
    <property type="match status" value="1"/>
</dbReference>
<evidence type="ECO:0000256" key="3">
    <source>
        <dbReference type="ARBA" id="ARBA00007012"/>
    </source>
</evidence>
<protein>
    <recommendedName>
        <fullName evidence="5 18">NADH-ubiquinone oxidoreductase chain 2</fullName>
        <ecNumber evidence="4 18">7.1.1.2</ecNumber>
    </recommendedName>
</protein>
<evidence type="ECO:0000256" key="15">
    <source>
        <dbReference type="ARBA" id="ARBA00023128"/>
    </source>
</evidence>
<evidence type="ECO:0000256" key="10">
    <source>
        <dbReference type="ARBA" id="ARBA00022967"/>
    </source>
</evidence>
<feature type="transmembrane region" description="Helical" evidence="18">
    <location>
        <begin position="55"/>
        <end position="80"/>
    </location>
</feature>
<evidence type="ECO:0000256" key="8">
    <source>
        <dbReference type="ARBA" id="ARBA00022692"/>
    </source>
</evidence>
<evidence type="ECO:0000256" key="5">
    <source>
        <dbReference type="ARBA" id="ARBA00021008"/>
    </source>
</evidence>
<feature type="transmembrane region" description="Helical" evidence="18">
    <location>
        <begin position="146"/>
        <end position="164"/>
    </location>
</feature>
<geneLocation type="mitochondrion" evidence="20"/>
<evidence type="ECO:0000313" key="20">
    <source>
        <dbReference type="EMBL" id="QEH58876.1"/>
    </source>
</evidence>
<evidence type="ECO:0000256" key="11">
    <source>
        <dbReference type="ARBA" id="ARBA00022982"/>
    </source>
</evidence>
<comment type="catalytic activity">
    <reaction evidence="17 18">
        <text>a ubiquinone + NADH + 5 H(+)(in) = a ubiquinol + NAD(+) + 4 H(+)(out)</text>
        <dbReference type="Rhea" id="RHEA:29091"/>
        <dbReference type="Rhea" id="RHEA-COMP:9565"/>
        <dbReference type="Rhea" id="RHEA-COMP:9566"/>
        <dbReference type="ChEBI" id="CHEBI:15378"/>
        <dbReference type="ChEBI" id="CHEBI:16389"/>
        <dbReference type="ChEBI" id="CHEBI:17976"/>
        <dbReference type="ChEBI" id="CHEBI:57540"/>
        <dbReference type="ChEBI" id="CHEBI:57945"/>
        <dbReference type="EC" id="7.1.1.2"/>
    </reaction>
</comment>
<dbReference type="GO" id="GO:0008137">
    <property type="term" value="F:NADH dehydrogenase (ubiquinone) activity"/>
    <property type="evidence" value="ECO:0007669"/>
    <property type="project" value="UniProtKB-EC"/>
</dbReference>
<gene>
    <name evidence="20" type="primary">nad2</name>
</gene>
<comment type="function">
    <text evidence="1">Core subunit of the mitochondrial membrane respiratory chain NADH dehydrogenase (Complex I) that is believed to belong to the minimal assembly required for catalysis. Complex I functions in the transfer of electrons from NADH to the respiratory chain. The immediate electron acceptor for the enzyme is believed to be ubiquinone.</text>
</comment>
<name>A0A5B9XVZ9_9HEMI</name>
<evidence type="ECO:0000256" key="12">
    <source>
        <dbReference type="ARBA" id="ARBA00022989"/>
    </source>
</evidence>
<evidence type="ECO:0000256" key="6">
    <source>
        <dbReference type="ARBA" id="ARBA00022448"/>
    </source>
</evidence>
<evidence type="ECO:0000256" key="9">
    <source>
        <dbReference type="ARBA" id="ARBA00022792"/>
    </source>
</evidence>
<evidence type="ECO:0000256" key="2">
    <source>
        <dbReference type="ARBA" id="ARBA00004448"/>
    </source>
</evidence>
<organism evidence="20">
    <name type="scientific">Limnogonus hypoleucus</name>
    <dbReference type="NCBI Taxonomy" id="913167"/>
    <lineage>
        <taxon>Eukaryota</taxon>
        <taxon>Metazoa</taxon>
        <taxon>Ecdysozoa</taxon>
        <taxon>Arthropoda</taxon>
        <taxon>Hexapoda</taxon>
        <taxon>Insecta</taxon>
        <taxon>Pterygota</taxon>
        <taxon>Neoptera</taxon>
        <taxon>Paraneoptera</taxon>
        <taxon>Hemiptera</taxon>
        <taxon>Heteroptera</taxon>
        <taxon>Gerromorpha</taxon>
        <taxon>Gerroidea</taxon>
        <taxon>Gerridae</taxon>
        <taxon>Gerrinae</taxon>
        <taxon>Limnogonus</taxon>
    </lineage>
</organism>
<keyword evidence="7 18" id="KW-0679">Respiratory chain</keyword>
<keyword evidence="9 18" id="KW-0999">Mitochondrion inner membrane</keyword>
<evidence type="ECO:0000259" key="19">
    <source>
        <dbReference type="Pfam" id="PF00361"/>
    </source>
</evidence>
<feature type="transmembrane region" description="Helical" evidence="18">
    <location>
        <begin position="234"/>
        <end position="254"/>
    </location>
</feature>
<keyword evidence="11 18" id="KW-0249">Electron transport</keyword>
<keyword evidence="6" id="KW-0813">Transport</keyword>
<feature type="transmembrane region" description="Helical" evidence="18">
    <location>
        <begin position="196"/>
        <end position="213"/>
    </location>
</feature>
<dbReference type="InterPro" id="IPR003917">
    <property type="entry name" value="NADH_UbQ_OxRdtase_chain2"/>
</dbReference>
<dbReference type="EMBL" id="MN027272">
    <property type="protein sequence ID" value="QEH58876.1"/>
    <property type="molecule type" value="Genomic_DNA"/>
</dbReference>
<reference evidence="20" key="1">
    <citation type="submission" date="2019-06" db="EMBL/GenBank/DDBJ databases">
        <authorList>
            <person name="Esemu S.N."/>
            <person name="Dong X."/>
            <person name="Hartley C.S."/>
            <person name="Post R.J."/>
            <person name="Ndip L.M."/>
            <person name="Darby A.C."/>
            <person name="Makepeace B.L."/>
        </authorList>
    </citation>
    <scope>NUCLEOTIDE SEQUENCE</scope>
</reference>
<dbReference type="AlphaFoldDB" id="A0A5B9XVZ9"/>
<evidence type="ECO:0000256" key="7">
    <source>
        <dbReference type="ARBA" id="ARBA00022660"/>
    </source>
</evidence>
<keyword evidence="8 18" id="KW-0812">Transmembrane</keyword>
<dbReference type="GO" id="GO:0005743">
    <property type="term" value="C:mitochondrial inner membrane"/>
    <property type="evidence" value="ECO:0007669"/>
    <property type="project" value="UniProtKB-SubCell"/>
</dbReference>
<dbReference type="EC" id="7.1.1.2" evidence="4 18"/>
<evidence type="ECO:0000256" key="1">
    <source>
        <dbReference type="ARBA" id="ARBA00003257"/>
    </source>
</evidence>
<feature type="transmembrane region" description="Helical" evidence="18">
    <location>
        <begin position="266"/>
        <end position="286"/>
    </location>
</feature>
<keyword evidence="10 18" id="KW-1278">Translocase</keyword>
<evidence type="ECO:0000256" key="14">
    <source>
        <dbReference type="ARBA" id="ARBA00023075"/>
    </source>
</evidence>
<dbReference type="GO" id="GO:0006120">
    <property type="term" value="P:mitochondrial electron transport, NADH to ubiquinone"/>
    <property type="evidence" value="ECO:0007669"/>
    <property type="project" value="InterPro"/>
</dbReference>
<evidence type="ECO:0000256" key="17">
    <source>
        <dbReference type="ARBA" id="ARBA00049551"/>
    </source>
</evidence>
<accession>A0A5B9XVZ9</accession>
<feature type="domain" description="NADH:quinone oxidoreductase/Mrp antiporter transmembrane" evidence="19">
    <location>
        <begin position="21"/>
        <end position="280"/>
    </location>
</feature>
<dbReference type="PANTHER" id="PTHR46552">
    <property type="entry name" value="NADH-UBIQUINONE OXIDOREDUCTASE CHAIN 2"/>
    <property type="match status" value="1"/>
</dbReference>
<evidence type="ECO:0000256" key="13">
    <source>
        <dbReference type="ARBA" id="ARBA00023027"/>
    </source>
</evidence>
<proteinExistence type="inferred from homology"/>
<sequence>MSTKTLATFTLIMSTILVMSSENWFSMWMGLEINMISFIPLMQEKKNYNIPESMMMYFLIQSLGSIMFIFTIITTPIMVINEMSMSKEMMIIISMSMMMKMGVAPMHMWFINIMSKISWMSCMMIMTWQKIAPMWILTNLNQNSMIINTCAMMSAVMGAIGGINQTSVKKIMAFSSVNHLGWMIICMKYNNEMWMKYLMIYSIMVVMLTKMFFNNSINYMNQMNLNLKNTMSKMNIIIMMMSLGGLPPFLGFLPKWIVISTMMKEGSMVIMMILLLTSMINMFYYMRMTAPIIMSWNTMNKWNLKSGEKKIENLIMIMMNLSLPITSMLSMI</sequence>
<comment type="similarity">
    <text evidence="3 18">Belongs to the complex I subunit 2 family.</text>
</comment>
<dbReference type="InterPro" id="IPR050175">
    <property type="entry name" value="Complex_I_Subunit_2"/>
</dbReference>
<evidence type="ECO:0000256" key="18">
    <source>
        <dbReference type="RuleBase" id="RU003403"/>
    </source>
</evidence>
<keyword evidence="16 18" id="KW-0472">Membrane</keyword>